<accession>A0AAE0YHW8</accession>
<dbReference type="Proteomes" id="UP001283361">
    <property type="component" value="Unassembled WGS sequence"/>
</dbReference>
<dbReference type="EMBL" id="JAWDGP010006216">
    <property type="protein sequence ID" value="KAK3745528.1"/>
    <property type="molecule type" value="Genomic_DNA"/>
</dbReference>
<dbReference type="AlphaFoldDB" id="A0AAE0YHW8"/>
<keyword evidence="2" id="KW-1185">Reference proteome</keyword>
<evidence type="ECO:0000313" key="1">
    <source>
        <dbReference type="EMBL" id="KAK3745528.1"/>
    </source>
</evidence>
<reference evidence="1" key="1">
    <citation type="journal article" date="2023" name="G3 (Bethesda)">
        <title>A reference genome for the long-term kleptoplast-retaining sea slug Elysia crispata morphotype clarki.</title>
        <authorList>
            <person name="Eastman K.E."/>
            <person name="Pendleton A.L."/>
            <person name="Shaikh M.A."/>
            <person name="Suttiyut T."/>
            <person name="Ogas R."/>
            <person name="Tomko P."/>
            <person name="Gavelis G."/>
            <person name="Widhalm J.R."/>
            <person name="Wisecaver J.H."/>
        </authorList>
    </citation>
    <scope>NUCLEOTIDE SEQUENCE</scope>
    <source>
        <strain evidence="1">ECLA1</strain>
    </source>
</reference>
<organism evidence="1 2">
    <name type="scientific">Elysia crispata</name>
    <name type="common">lettuce slug</name>
    <dbReference type="NCBI Taxonomy" id="231223"/>
    <lineage>
        <taxon>Eukaryota</taxon>
        <taxon>Metazoa</taxon>
        <taxon>Spiralia</taxon>
        <taxon>Lophotrochozoa</taxon>
        <taxon>Mollusca</taxon>
        <taxon>Gastropoda</taxon>
        <taxon>Heterobranchia</taxon>
        <taxon>Euthyneura</taxon>
        <taxon>Panpulmonata</taxon>
        <taxon>Sacoglossa</taxon>
        <taxon>Placobranchoidea</taxon>
        <taxon>Plakobranchidae</taxon>
        <taxon>Elysia</taxon>
    </lineage>
</organism>
<name>A0AAE0YHW8_9GAST</name>
<proteinExistence type="predicted"/>
<comment type="caution">
    <text evidence="1">The sequence shown here is derived from an EMBL/GenBank/DDBJ whole genome shotgun (WGS) entry which is preliminary data.</text>
</comment>
<protein>
    <submittedName>
        <fullName evidence="1">Uncharacterized protein</fullName>
    </submittedName>
</protein>
<evidence type="ECO:0000313" key="2">
    <source>
        <dbReference type="Proteomes" id="UP001283361"/>
    </source>
</evidence>
<sequence length="90" mass="9943">MADHNSPNHYIRAFLWRRQLPLFLAVDRGRPASHKADTPSGAEDSPYSPEKCFSHGDRNVMCGYSTLVCPPVCGNAVSKHVSDDNLTMPT</sequence>
<gene>
    <name evidence="1" type="ORF">RRG08_058974</name>
</gene>